<dbReference type="InterPro" id="IPR006569">
    <property type="entry name" value="CID_dom"/>
</dbReference>
<dbReference type="PROSITE" id="PS51391">
    <property type="entry name" value="CID"/>
    <property type="match status" value="1"/>
</dbReference>
<dbReference type="InterPro" id="IPR008942">
    <property type="entry name" value="ENTH_VHS"/>
</dbReference>
<evidence type="ECO:0000256" key="1">
    <source>
        <dbReference type="SAM" id="MobiDB-lite"/>
    </source>
</evidence>
<comment type="caution">
    <text evidence="3">The sequence shown here is derived from an EMBL/GenBank/DDBJ whole genome shotgun (WGS) entry which is preliminary data.</text>
</comment>
<proteinExistence type="predicted"/>
<feature type="compositionally biased region" description="Basic and acidic residues" evidence="1">
    <location>
        <begin position="346"/>
        <end position="360"/>
    </location>
</feature>
<dbReference type="EMBL" id="JBFTWV010000108">
    <property type="protein sequence ID" value="KAL2786872.1"/>
    <property type="molecule type" value="Genomic_DNA"/>
</dbReference>
<feature type="region of interest" description="Disordered" evidence="1">
    <location>
        <begin position="344"/>
        <end position="540"/>
    </location>
</feature>
<evidence type="ECO:0000313" key="4">
    <source>
        <dbReference type="Proteomes" id="UP001610563"/>
    </source>
</evidence>
<feature type="domain" description="CID" evidence="2">
    <location>
        <begin position="25"/>
        <end position="199"/>
    </location>
</feature>
<feature type="compositionally biased region" description="Pro residues" evidence="1">
    <location>
        <begin position="495"/>
        <end position="534"/>
    </location>
</feature>
<dbReference type="Proteomes" id="UP001610563">
    <property type="component" value="Unassembled WGS sequence"/>
</dbReference>
<feature type="region of interest" description="Disordered" evidence="1">
    <location>
        <begin position="202"/>
        <end position="236"/>
    </location>
</feature>
<dbReference type="PANTHER" id="PTHR12323:SF0">
    <property type="entry name" value="CALCIUM HOMEOSTASIS ENDOPLASMIC RETICULUM PROTEIN"/>
    <property type="match status" value="1"/>
</dbReference>
<sequence>MASHQVAIAKASLAAGLLRPDPTSVSRDEITTLHNYLDRALSHCSPANIQTCKKWLLEYVIPSSNRVSLLAKYLVTLSGSFEDGANSTNAQEKSSREQGGGRNGRGTSAKRKRLHILYLLNDLFHHTKYHGSSTAAFSTLSGSLQPHIIEILSYAASYDREKNPKLHQRLADLLDIWQEHGYFSTDYVGKLREVVANSAVSGPVRTSATPGAENAESDRKIPRDAPFVMPPTHGDPSTPYYDLPAGNLIPHIIPNSTIPLRPDMIKPLQFLAGPADEKLVKALKGFFKDVDRIYGSTELDRKEGEVIDVDELGQTVIRDVATGEVIDGETYYGWSRAFCQQMKKRNAGDNRSPRRSESRSRSPSKRRRHSNSSNDSRYDSTSRSRTPVRRSSRNDSRSPSRNRSYPRSPPREKSYSPPPPPPAQHHKPQHQPQYPYPPPHHNSPYGTPSGYPPQPPQMPFPVPPGGGAFPPPPPPPNYQGPWHPPPPAMGNFPNFPQPFPQQMPPRPQMPPGSYNFPPPPPPGGQGWHPPPPPTGGWGWR</sequence>
<dbReference type="PANTHER" id="PTHR12323">
    <property type="entry name" value="SR-RELATED CTD ASSOCIATED FACTOR 6"/>
    <property type="match status" value="1"/>
</dbReference>
<feature type="compositionally biased region" description="Pro residues" evidence="1">
    <location>
        <begin position="450"/>
        <end position="488"/>
    </location>
</feature>
<dbReference type="Gene3D" id="1.25.40.90">
    <property type="match status" value="1"/>
</dbReference>
<organism evidence="3 4">
    <name type="scientific">Aspergillus keveii</name>
    <dbReference type="NCBI Taxonomy" id="714993"/>
    <lineage>
        <taxon>Eukaryota</taxon>
        <taxon>Fungi</taxon>
        <taxon>Dikarya</taxon>
        <taxon>Ascomycota</taxon>
        <taxon>Pezizomycotina</taxon>
        <taxon>Eurotiomycetes</taxon>
        <taxon>Eurotiomycetidae</taxon>
        <taxon>Eurotiales</taxon>
        <taxon>Aspergillaceae</taxon>
        <taxon>Aspergillus</taxon>
        <taxon>Aspergillus subgen. Nidulantes</taxon>
    </lineage>
</organism>
<evidence type="ECO:0000313" key="3">
    <source>
        <dbReference type="EMBL" id="KAL2786872.1"/>
    </source>
</evidence>
<evidence type="ECO:0000259" key="2">
    <source>
        <dbReference type="PROSITE" id="PS51391"/>
    </source>
</evidence>
<accession>A0ABR4FUB9</accession>
<keyword evidence="4" id="KW-1185">Reference proteome</keyword>
<reference evidence="3 4" key="1">
    <citation type="submission" date="2024-07" db="EMBL/GenBank/DDBJ databases">
        <title>Section-level genome sequencing and comparative genomics of Aspergillus sections Usti and Cavernicolus.</title>
        <authorList>
            <consortium name="Lawrence Berkeley National Laboratory"/>
            <person name="Nybo J.L."/>
            <person name="Vesth T.C."/>
            <person name="Theobald S."/>
            <person name="Frisvad J.C."/>
            <person name="Larsen T.O."/>
            <person name="Kjaerboelling I."/>
            <person name="Rothschild-Mancinelli K."/>
            <person name="Lyhne E.K."/>
            <person name="Kogle M.E."/>
            <person name="Barry K."/>
            <person name="Clum A."/>
            <person name="Na H."/>
            <person name="Ledsgaard L."/>
            <person name="Lin J."/>
            <person name="Lipzen A."/>
            <person name="Kuo A."/>
            <person name="Riley R."/>
            <person name="Mondo S."/>
            <person name="Labutti K."/>
            <person name="Haridas S."/>
            <person name="Pangalinan J."/>
            <person name="Salamov A.A."/>
            <person name="Simmons B.A."/>
            <person name="Magnuson J.K."/>
            <person name="Chen J."/>
            <person name="Drula E."/>
            <person name="Henrissat B."/>
            <person name="Wiebenga A."/>
            <person name="Lubbers R.J."/>
            <person name="Gomes A.C."/>
            <person name="Makela M.R."/>
            <person name="Stajich J."/>
            <person name="Grigoriev I.V."/>
            <person name="Mortensen U.H."/>
            <person name="De Vries R.P."/>
            <person name="Baker S.E."/>
            <person name="Andersen M.R."/>
        </authorList>
    </citation>
    <scope>NUCLEOTIDE SEQUENCE [LARGE SCALE GENOMIC DNA]</scope>
    <source>
        <strain evidence="3 4">CBS 209.92</strain>
    </source>
</reference>
<protein>
    <recommendedName>
        <fullName evidence="2">CID domain-containing protein</fullName>
    </recommendedName>
</protein>
<name>A0ABR4FUB9_9EURO</name>
<dbReference type="Pfam" id="PF04818">
    <property type="entry name" value="CID"/>
    <property type="match status" value="1"/>
</dbReference>
<feature type="region of interest" description="Disordered" evidence="1">
    <location>
        <begin position="85"/>
        <end position="109"/>
    </location>
</feature>
<gene>
    <name evidence="3" type="ORF">BJX66DRAFT_20477</name>
</gene>